<organism evidence="4 5">
    <name type="scientific">Moorella mulderi DSM 14980</name>
    <dbReference type="NCBI Taxonomy" id="1122241"/>
    <lineage>
        <taxon>Bacteria</taxon>
        <taxon>Bacillati</taxon>
        <taxon>Bacillota</taxon>
        <taxon>Clostridia</taxon>
        <taxon>Neomoorellales</taxon>
        <taxon>Neomoorellaceae</taxon>
        <taxon>Neomoorella</taxon>
    </lineage>
</organism>
<dbReference type="Pfam" id="PF13727">
    <property type="entry name" value="CoA_binding_3"/>
    <property type="match status" value="1"/>
</dbReference>
<dbReference type="AlphaFoldDB" id="A0A151AYT8"/>
<dbReference type="SUPFAM" id="SSF51735">
    <property type="entry name" value="NAD(P)-binding Rossmann-fold domains"/>
    <property type="match status" value="1"/>
</dbReference>
<protein>
    <submittedName>
        <fullName evidence="4">UDP-N-acetyl-alpha-D-glucosamine C6 dehydratase</fullName>
        <ecNumber evidence="4">4.2.1.135</ecNumber>
    </submittedName>
</protein>
<keyword evidence="2" id="KW-0472">Membrane</keyword>
<feature type="domain" description="Polysaccharide biosynthesis protein CapD-like" evidence="3">
    <location>
        <begin position="295"/>
        <end position="578"/>
    </location>
</feature>
<keyword evidence="2" id="KW-1133">Transmembrane helix</keyword>
<dbReference type="CDD" id="cd05237">
    <property type="entry name" value="UDP_invert_4-6DH_SDR_e"/>
    <property type="match status" value="1"/>
</dbReference>
<evidence type="ECO:0000256" key="1">
    <source>
        <dbReference type="ARBA" id="ARBA00007430"/>
    </source>
</evidence>
<dbReference type="EC" id="4.2.1.135" evidence="4"/>
<dbReference type="InterPro" id="IPR051203">
    <property type="entry name" value="Polysaccharide_Synthase-Rel"/>
</dbReference>
<keyword evidence="5" id="KW-1185">Reference proteome</keyword>
<sequence length="644" mass="71049">MSIMNRIEWRRVRIFSLLIVDALLINLALFLALWLRFDGVIKPAYINDALRIAPFATCIYIASFYFFRLYNRLWQYASINELLAIVTATLAGSMATVSLAYFRMVAGTFPLPRSIFVLWTLLIVSLVGLSRLSWRLFREYRFPVARNGGRAVLIVGAGDAGAMVAREYRSRSNGYGSEAHPVGFVDDDPNKQGRTLFGLPVLGTRDDIPRLVDELGIEEIVIAMPSVRGRVIREIVEICHGTGAALRILPGIYDLLDGTVKVDPIREVRIEDILGREPVRVDLESMAGYLAGEVVLVTGAGGSIGSELCRQVAGFGPGLLILLGHGENSIYEIHQELSRNFPDIKLVQAVVDVKDEAAVDQLFRQYKPAVVFHAAAHKHVPLMEMNPAEAIKNNVLGTRVVARSADKHRSKVFVLISTDKAVNPTSIMGASKRVAEMVVQEMARRSKTRFAAVRFGNVLGSRGSVVPLFQRQIAAGGPVTVTHPEMTRFFMTIPEAVQLVIQAGALVRGGEIFVLDMGEPVKIVDLARSMIILSGYEPGKDIEIVFTGVRPGEKLHEEILTAGEGVNATSHERIFIARPEEFDAARLEHFLWLVSQPGWRADMAGVEELLRLVLPGFRVEKGQELVQVGEVVSFGKEVIRGHAL</sequence>
<dbReference type="EMBL" id="LTBC01000003">
    <property type="protein sequence ID" value="KYH32819.1"/>
    <property type="molecule type" value="Genomic_DNA"/>
</dbReference>
<keyword evidence="2" id="KW-0812">Transmembrane</keyword>
<dbReference type="Pfam" id="PF02719">
    <property type="entry name" value="Polysacc_synt_2"/>
    <property type="match status" value="1"/>
</dbReference>
<dbReference type="GO" id="GO:0016829">
    <property type="term" value="F:lyase activity"/>
    <property type="evidence" value="ECO:0007669"/>
    <property type="project" value="UniProtKB-KW"/>
</dbReference>
<feature type="transmembrane region" description="Helical" evidence="2">
    <location>
        <begin position="82"/>
        <end position="102"/>
    </location>
</feature>
<feature type="transmembrane region" description="Helical" evidence="2">
    <location>
        <begin position="49"/>
        <end position="70"/>
    </location>
</feature>
<dbReference type="Gene3D" id="3.40.50.720">
    <property type="entry name" value="NAD(P)-binding Rossmann-like Domain"/>
    <property type="match status" value="2"/>
</dbReference>
<accession>A0A151AYT8</accession>
<feature type="transmembrane region" description="Helical" evidence="2">
    <location>
        <begin position="12"/>
        <end position="37"/>
    </location>
</feature>
<keyword evidence="4" id="KW-0456">Lyase</keyword>
<dbReference type="PATRIC" id="fig|1122241.3.peg.1495"/>
<dbReference type="InterPro" id="IPR003869">
    <property type="entry name" value="Polysac_CapD-like"/>
</dbReference>
<evidence type="ECO:0000259" key="3">
    <source>
        <dbReference type="Pfam" id="PF02719"/>
    </source>
</evidence>
<evidence type="ECO:0000256" key="2">
    <source>
        <dbReference type="SAM" id="Phobius"/>
    </source>
</evidence>
<proteinExistence type="inferred from homology"/>
<dbReference type="PANTHER" id="PTHR43318">
    <property type="entry name" value="UDP-N-ACETYLGLUCOSAMINE 4,6-DEHYDRATASE"/>
    <property type="match status" value="1"/>
</dbReference>
<dbReference type="InterPro" id="IPR029063">
    <property type="entry name" value="SAM-dependent_MTases_sf"/>
</dbReference>
<comment type="caution">
    <text evidence="4">The sequence shown here is derived from an EMBL/GenBank/DDBJ whole genome shotgun (WGS) entry which is preliminary data.</text>
</comment>
<dbReference type="SUPFAM" id="SSF53335">
    <property type="entry name" value="S-adenosyl-L-methionine-dependent methyltransferases"/>
    <property type="match status" value="1"/>
</dbReference>
<reference evidence="4 5" key="1">
    <citation type="submission" date="2016-02" db="EMBL/GenBank/DDBJ databases">
        <title>Genome sequence of Moorella mulderi DSM 14980.</title>
        <authorList>
            <person name="Poehlein A."/>
            <person name="Daniel R."/>
        </authorList>
    </citation>
    <scope>NUCLEOTIDE SEQUENCE [LARGE SCALE GENOMIC DNA]</scope>
    <source>
        <strain evidence="4 5">DSM 14980</strain>
    </source>
</reference>
<comment type="similarity">
    <text evidence="1">Belongs to the polysaccharide synthase family.</text>
</comment>
<feature type="transmembrane region" description="Helical" evidence="2">
    <location>
        <begin position="114"/>
        <end position="134"/>
    </location>
</feature>
<evidence type="ECO:0000313" key="4">
    <source>
        <dbReference type="EMBL" id="KYH32819.1"/>
    </source>
</evidence>
<evidence type="ECO:0000313" key="5">
    <source>
        <dbReference type="Proteomes" id="UP000075670"/>
    </source>
</evidence>
<dbReference type="Proteomes" id="UP000075670">
    <property type="component" value="Unassembled WGS sequence"/>
</dbReference>
<dbReference type="PANTHER" id="PTHR43318:SF1">
    <property type="entry name" value="POLYSACCHARIDE BIOSYNTHESIS PROTEIN EPSC-RELATED"/>
    <property type="match status" value="1"/>
</dbReference>
<gene>
    <name evidence="4" type="primary">pglF_2</name>
    <name evidence="4" type="ORF">MOMUL_14210</name>
</gene>
<name>A0A151AYT8_9FIRM</name>
<dbReference type="InterPro" id="IPR036291">
    <property type="entry name" value="NAD(P)-bd_dom_sf"/>
</dbReference>